<organism evidence="1">
    <name type="scientific">Myoviridae sp. ctfyA6</name>
    <dbReference type="NCBI Taxonomy" id="2827698"/>
    <lineage>
        <taxon>Viruses</taxon>
        <taxon>Duplodnaviria</taxon>
        <taxon>Heunggongvirae</taxon>
        <taxon>Uroviricota</taxon>
        <taxon>Caudoviricetes</taxon>
    </lineage>
</organism>
<sequence length="120" mass="12792">MSKFVETKYASEKNILKFDPYVATSVIVDDAGIVATEGKKIVKAGTPVKGKTKKVLENPNEPVVKDDTATAEGILLYDVDVTHGKATGSMLLWGFVDLTKVATAPSSAAQGALTMIKFMK</sequence>
<protein>
    <submittedName>
        <fullName evidence="1">Head decoration protein</fullName>
    </submittedName>
</protein>
<reference evidence="1" key="1">
    <citation type="journal article" date="2021" name="Proc. Natl. Acad. Sci. U.S.A.">
        <title>A Catalog of Tens of Thousands of Viruses from Human Metagenomes Reveals Hidden Associations with Chronic Diseases.</title>
        <authorList>
            <person name="Tisza M.J."/>
            <person name="Buck C.B."/>
        </authorList>
    </citation>
    <scope>NUCLEOTIDE SEQUENCE</scope>
    <source>
        <strain evidence="1">CtfyA6</strain>
    </source>
</reference>
<evidence type="ECO:0000313" key="1">
    <source>
        <dbReference type="EMBL" id="DAF54035.1"/>
    </source>
</evidence>
<dbReference type="EMBL" id="BK032670">
    <property type="protein sequence ID" value="DAF54035.1"/>
    <property type="molecule type" value="Genomic_DNA"/>
</dbReference>
<proteinExistence type="predicted"/>
<accession>A0A8S5STA4</accession>
<name>A0A8S5STA4_9CAUD</name>